<evidence type="ECO:0000256" key="2">
    <source>
        <dbReference type="ARBA" id="ARBA00010139"/>
    </source>
</evidence>
<dbReference type="PANTHER" id="PTHR43872">
    <property type="entry name" value="MONOOXYGENASE, PUTATIVE (AFU_ORTHOLOGUE AFUA_8G02570)-RELATED"/>
    <property type="match status" value="1"/>
</dbReference>
<keyword evidence="7 8" id="KW-0503">Monooxygenase</keyword>
<dbReference type="Pfam" id="PF13450">
    <property type="entry name" value="NAD_binding_8"/>
    <property type="match status" value="1"/>
</dbReference>
<dbReference type="GO" id="GO:0050661">
    <property type="term" value="F:NADP binding"/>
    <property type="evidence" value="ECO:0007669"/>
    <property type="project" value="InterPro"/>
</dbReference>
<dbReference type="FunFam" id="3.50.50.60:FF:000228">
    <property type="entry name" value="FAD-containing monooxygenase EthA"/>
    <property type="match status" value="1"/>
</dbReference>
<gene>
    <name evidence="8" type="primary">ethA</name>
    <name evidence="8" type="ORF">PAA8504_00392</name>
</gene>
<reference evidence="9" key="1">
    <citation type="submission" date="2018-03" db="EMBL/GenBank/DDBJ databases">
        <authorList>
            <person name="Rodrigo-Torres L."/>
            <person name="Arahal R. D."/>
            <person name="Lucena T."/>
        </authorList>
    </citation>
    <scope>NUCLEOTIDE SEQUENCE [LARGE SCALE GENOMIC DNA]</scope>
    <source>
        <strain evidence="9">CECT 8504</strain>
    </source>
</reference>
<dbReference type="PRINTS" id="PR00368">
    <property type="entry name" value="FADPNR"/>
</dbReference>
<name>A0A2R8BR11_9RHOB</name>
<accession>A0A2R8BR11</accession>
<dbReference type="InterPro" id="IPR036188">
    <property type="entry name" value="FAD/NAD-bd_sf"/>
</dbReference>
<dbReference type="EMBL" id="ONZF01000001">
    <property type="protein sequence ID" value="SPJ22597.1"/>
    <property type="molecule type" value="Genomic_DNA"/>
</dbReference>
<keyword evidence="6 8" id="KW-0560">Oxidoreductase</keyword>
<proteinExistence type="inferred from homology"/>
<sequence>MPEHFDVLIVGAGLSGIDAAVRLQERCPDRSFAIVERRARIGGTWDLFRYPGIRSDSDVTTLGFPFRPWKGNQAITAGGDIREYILETARETGVMDKVRTGRTVTAAAWSSDEARWTVTLDGPDGPETMTCGFLYACTGYYNYDRAHVPDYPGADQFGGEIVVPQFWPEDLDWSGKRIVVIGSGATAVTLVPTLAETAQVTMLQRSPSYVVTLPSKDKWAGRLQRILPLRAAHRLTRWKNIGMSMMIYQMSRRRPQKMRSFFIENARKQLPEGFDVEKHFVPDYDPWDQRLCVVPQGDLFRAIRKGTADVVTERIDTFTETGIRLQDGRELPADIIVSATGLSVQILGGATLTVDGAPYSVAEHVSYKGAMLDGLPNAAMAFGYTNASWTLKCDQIARYVCRLLNHMKRKGHTVATPRVDPKAPRDPFVDLSSGYVKRASGVVPSQGRAAPWRVHQNYIRDVIEFRLKPVVDGAIDFRGQP</sequence>
<comment type="similarity">
    <text evidence="2">Belongs to the FAD-binding monooxygenase family.</text>
</comment>
<keyword evidence="3" id="KW-0285">Flavoprotein</keyword>
<dbReference type="SUPFAM" id="SSF51905">
    <property type="entry name" value="FAD/NAD(P)-binding domain"/>
    <property type="match status" value="1"/>
</dbReference>
<dbReference type="Gene3D" id="3.50.50.60">
    <property type="entry name" value="FAD/NAD(P)-binding domain"/>
    <property type="match status" value="3"/>
</dbReference>
<keyword evidence="4" id="KW-0274">FAD</keyword>
<evidence type="ECO:0000256" key="3">
    <source>
        <dbReference type="ARBA" id="ARBA00022630"/>
    </source>
</evidence>
<evidence type="ECO:0000256" key="1">
    <source>
        <dbReference type="ARBA" id="ARBA00001974"/>
    </source>
</evidence>
<dbReference type="GO" id="GO:0004499">
    <property type="term" value="F:N,N-dimethylaniline monooxygenase activity"/>
    <property type="evidence" value="ECO:0007669"/>
    <property type="project" value="InterPro"/>
</dbReference>
<dbReference type="RefSeq" id="WP_108892461.1">
    <property type="nucleotide sequence ID" value="NZ_ONZF01000001.1"/>
</dbReference>
<dbReference type="OrthoDB" id="312624at2"/>
<comment type="cofactor">
    <cofactor evidence="1">
        <name>FAD</name>
        <dbReference type="ChEBI" id="CHEBI:57692"/>
    </cofactor>
</comment>
<dbReference type="EC" id="1.14.13.-" evidence="8"/>
<evidence type="ECO:0000313" key="8">
    <source>
        <dbReference type="EMBL" id="SPJ22597.1"/>
    </source>
</evidence>
<dbReference type="Proteomes" id="UP000244912">
    <property type="component" value="Unassembled WGS sequence"/>
</dbReference>
<evidence type="ECO:0000256" key="6">
    <source>
        <dbReference type="ARBA" id="ARBA00023002"/>
    </source>
</evidence>
<keyword evidence="9" id="KW-1185">Reference proteome</keyword>
<evidence type="ECO:0000256" key="7">
    <source>
        <dbReference type="ARBA" id="ARBA00023033"/>
    </source>
</evidence>
<dbReference type="InterPro" id="IPR051820">
    <property type="entry name" value="FAD-binding_MO"/>
</dbReference>
<dbReference type="PANTHER" id="PTHR43872:SF1">
    <property type="entry name" value="MONOOXYGENASE, PUTATIVE (AFU_ORTHOLOGUE AFUA_8G02570)-RELATED"/>
    <property type="match status" value="1"/>
</dbReference>
<dbReference type="InterPro" id="IPR020946">
    <property type="entry name" value="Flavin_mOase-like"/>
</dbReference>
<dbReference type="AlphaFoldDB" id="A0A2R8BR11"/>
<evidence type="ECO:0000313" key="9">
    <source>
        <dbReference type="Proteomes" id="UP000244912"/>
    </source>
</evidence>
<keyword evidence="5" id="KW-0521">NADP</keyword>
<organism evidence="8 9">
    <name type="scientific">Palleronia abyssalis</name>
    <dbReference type="NCBI Taxonomy" id="1501240"/>
    <lineage>
        <taxon>Bacteria</taxon>
        <taxon>Pseudomonadati</taxon>
        <taxon>Pseudomonadota</taxon>
        <taxon>Alphaproteobacteria</taxon>
        <taxon>Rhodobacterales</taxon>
        <taxon>Roseobacteraceae</taxon>
        <taxon>Palleronia</taxon>
    </lineage>
</organism>
<evidence type="ECO:0000256" key="4">
    <source>
        <dbReference type="ARBA" id="ARBA00022827"/>
    </source>
</evidence>
<dbReference type="Pfam" id="PF00743">
    <property type="entry name" value="FMO-like"/>
    <property type="match status" value="1"/>
</dbReference>
<evidence type="ECO:0000256" key="5">
    <source>
        <dbReference type="ARBA" id="ARBA00022857"/>
    </source>
</evidence>
<dbReference type="GO" id="GO:0050660">
    <property type="term" value="F:flavin adenine dinucleotide binding"/>
    <property type="evidence" value="ECO:0007669"/>
    <property type="project" value="InterPro"/>
</dbReference>
<protein>
    <submittedName>
        <fullName evidence="8">FAD-containing monooxygenase EthA</fullName>
        <ecNumber evidence="8">1.14.13.-</ecNumber>
    </submittedName>
</protein>